<sequence>MIERGATRIGLNNGGLTPSQLNGSTAKFVQLFSKMLGISLGCFAGMLPLVFLSPPKVEFTYEDLQVYNATFGPNGVTTQQFADMMESAAGGAVPRPGTSSPRLARRARW</sequence>
<dbReference type="Proteomes" id="UP001189429">
    <property type="component" value="Unassembled WGS sequence"/>
</dbReference>
<dbReference type="Pfam" id="PF10507">
    <property type="entry name" value="TMEM65"/>
    <property type="match status" value="1"/>
</dbReference>
<dbReference type="EMBL" id="CAUYUJ010018793">
    <property type="protein sequence ID" value="CAK0886364.1"/>
    <property type="molecule type" value="Genomic_DNA"/>
</dbReference>
<evidence type="ECO:0000313" key="2">
    <source>
        <dbReference type="EMBL" id="CAK0886364.1"/>
    </source>
</evidence>
<proteinExistence type="predicted"/>
<comment type="caution">
    <text evidence="2">The sequence shown here is derived from an EMBL/GenBank/DDBJ whole genome shotgun (WGS) entry which is preliminary data.</text>
</comment>
<organism evidence="2 3">
    <name type="scientific">Prorocentrum cordatum</name>
    <dbReference type="NCBI Taxonomy" id="2364126"/>
    <lineage>
        <taxon>Eukaryota</taxon>
        <taxon>Sar</taxon>
        <taxon>Alveolata</taxon>
        <taxon>Dinophyceae</taxon>
        <taxon>Prorocentrales</taxon>
        <taxon>Prorocentraceae</taxon>
        <taxon>Prorocentrum</taxon>
    </lineage>
</organism>
<evidence type="ECO:0000256" key="1">
    <source>
        <dbReference type="SAM" id="MobiDB-lite"/>
    </source>
</evidence>
<accession>A0ABN9WLW4</accession>
<evidence type="ECO:0000313" key="3">
    <source>
        <dbReference type="Proteomes" id="UP001189429"/>
    </source>
</evidence>
<keyword evidence="3" id="KW-1185">Reference proteome</keyword>
<reference evidence="2" key="1">
    <citation type="submission" date="2023-10" db="EMBL/GenBank/DDBJ databases">
        <authorList>
            <person name="Chen Y."/>
            <person name="Shah S."/>
            <person name="Dougan E. K."/>
            <person name="Thang M."/>
            <person name="Chan C."/>
        </authorList>
    </citation>
    <scope>NUCLEOTIDE SEQUENCE [LARGE SCALE GENOMIC DNA]</scope>
</reference>
<gene>
    <name evidence="2" type="ORF">PCOR1329_LOCUS67729</name>
</gene>
<protein>
    <submittedName>
        <fullName evidence="2">Uncharacterized protein</fullName>
    </submittedName>
</protein>
<feature type="region of interest" description="Disordered" evidence="1">
    <location>
        <begin position="89"/>
        <end position="109"/>
    </location>
</feature>
<name>A0ABN9WLW4_9DINO</name>
<dbReference type="InterPro" id="IPR019537">
    <property type="entry name" value="TMEM65"/>
</dbReference>